<dbReference type="EMBL" id="CP043424">
    <property type="protein sequence ID" value="QIW12375.1"/>
    <property type="molecule type" value="Genomic_DNA"/>
</dbReference>
<dbReference type="RefSeq" id="WP_112870310.1">
    <property type="nucleotide sequence ID" value="NZ_CP021781.1"/>
</dbReference>
<sequence>MKRLLLVVFFCLGLILFFIFDGFKYFNLNEIQHIYYKMVDYSKLNYIKALFIYIFLYISAVFFSIPVKPFLKIIGGLIFGLWIGFISALFSATTGAMLVFLCVKYGWGRSVDSGKVNYYSKFKTLVQNHPASTLLASRLLPLPFFIPNILAGILQIKSRVFFLTTLVGIIPVTFVYVWLGTHLGKSLSREITNFIDYKFVLALSLLGLLALLPLIGRNFLNRQFKK</sequence>
<feature type="transmembrane region" description="Helical" evidence="6">
    <location>
        <begin position="77"/>
        <end position="107"/>
    </location>
</feature>
<dbReference type="EMBL" id="CP021781">
    <property type="protein sequence ID" value="AXA34133.1"/>
    <property type="molecule type" value="Genomic_DNA"/>
</dbReference>
<proteinExistence type="inferred from homology"/>
<dbReference type="PANTHER" id="PTHR12677:SF59">
    <property type="entry name" value="GOLGI APPARATUS MEMBRANE PROTEIN TVP38-RELATED"/>
    <property type="match status" value="1"/>
</dbReference>
<dbReference type="PANTHER" id="PTHR12677">
    <property type="entry name" value="GOLGI APPARATUS MEMBRANE PROTEIN TVP38-RELATED"/>
    <property type="match status" value="1"/>
</dbReference>
<evidence type="ECO:0000256" key="3">
    <source>
        <dbReference type="ARBA" id="ARBA00022692"/>
    </source>
</evidence>
<gene>
    <name evidence="8" type="ORF">CDH04_06790</name>
    <name evidence="9" type="ORF">FZC43_06790</name>
</gene>
<evidence type="ECO:0000259" key="7">
    <source>
        <dbReference type="Pfam" id="PF09335"/>
    </source>
</evidence>
<feature type="transmembrane region" description="Helical" evidence="6">
    <location>
        <begin position="46"/>
        <end position="65"/>
    </location>
</feature>
<dbReference type="KEGG" id="fad:CDH04_06790"/>
<comment type="caution">
    <text evidence="6">Lacks conserved residue(s) required for the propagation of feature annotation.</text>
</comment>
<dbReference type="OrthoDB" id="9800167at2"/>
<evidence type="ECO:0000256" key="4">
    <source>
        <dbReference type="ARBA" id="ARBA00022989"/>
    </source>
</evidence>
<feature type="transmembrane region" description="Helical" evidence="6">
    <location>
        <begin position="199"/>
        <end position="220"/>
    </location>
</feature>
<dbReference type="Proteomes" id="UP000681131">
    <property type="component" value="Chromosome"/>
</dbReference>
<evidence type="ECO:0000256" key="1">
    <source>
        <dbReference type="ARBA" id="ARBA00004651"/>
    </source>
</evidence>
<organism evidence="8 10">
    <name type="scientific">Francisella adeliensis</name>
    <dbReference type="NCBI Taxonomy" id="2007306"/>
    <lineage>
        <taxon>Bacteria</taxon>
        <taxon>Pseudomonadati</taxon>
        <taxon>Pseudomonadota</taxon>
        <taxon>Gammaproteobacteria</taxon>
        <taxon>Thiotrichales</taxon>
        <taxon>Francisellaceae</taxon>
        <taxon>Francisella</taxon>
    </lineage>
</organism>
<keyword evidence="11" id="KW-1185">Reference proteome</keyword>
<keyword evidence="4 6" id="KW-1133">Transmembrane helix</keyword>
<comment type="subcellular location">
    <subcellularLocation>
        <location evidence="1 6">Cell membrane</location>
        <topology evidence="1 6">Multi-pass membrane protein</topology>
    </subcellularLocation>
</comment>
<reference evidence="8 10" key="1">
    <citation type="submission" date="2017-06" db="EMBL/GenBank/DDBJ databases">
        <title>Complete genome of Francisella adeliensis.</title>
        <authorList>
            <person name="Vallesi A."/>
            <person name="Sjodin A."/>
        </authorList>
    </citation>
    <scope>NUCLEOTIDE SEQUENCE [LARGE SCALE GENOMIC DNA]</scope>
    <source>
        <strain evidence="8 10">FDC440</strain>
    </source>
</reference>
<feature type="transmembrane region" description="Helical" evidence="6">
    <location>
        <begin position="160"/>
        <end position="179"/>
    </location>
</feature>
<keyword evidence="2 6" id="KW-1003">Cell membrane</keyword>
<keyword evidence="5 6" id="KW-0472">Membrane</keyword>
<accession>A0A2Z4Y0B3</accession>
<reference evidence="9 11" key="2">
    <citation type="submission" date="2019-08" db="EMBL/GenBank/DDBJ databases">
        <title>Complete genome sequences of Francisella adeliensis (FSC1325 and FSC1326).</title>
        <authorList>
            <person name="Ohrman C."/>
            <person name="Uneklint I."/>
            <person name="Vallesi A."/>
            <person name="Karlsson L."/>
            <person name="Sjodin A."/>
        </authorList>
    </citation>
    <scope>NUCLEOTIDE SEQUENCE [LARGE SCALE GENOMIC DNA]</scope>
    <source>
        <strain evidence="9 11">FSC1325</strain>
    </source>
</reference>
<dbReference type="InterPro" id="IPR015414">
    <property type="entry name" value="TMEM64"/>
</dbReference>
<evidence type="ECO:0000313" key="11">
    <source>
        <dbReference type="Proteomes" id="UP000681131"/>
    </source>
</evidence>
<dbReference type="Proteomes" id="UP000251120">
    <property type="component" value="Chromosome"/>
</dbReference>
<evidence type="ECO:0000256" key="5">
    <source>
        <dbReference type="ARBA" id="ARBA00023136"/>
    </source>
</evidence>
<evidence type="ECO:0000256" key="6">
    <source>
        <dbReference type="RuleBase" id="RU366058"/>
    </source>
</evidence>
<dbReference type="Pfam" id="PF09335">
    <property type="entry name" value="VTT_dom"/>
    <property type="match status" value="1"/>
</dbReference>
<dbReference type="GO" id="GO:0005886">
    <property type="term" value="C:plasma membrane"/>
    <property type="evidence" value="ECO:0007669"/>
    <property type="project" value="UniProtKB-SubCell"/>
</dbReference>
<name>A0A2Z4Y0B3_9GAMM</name>
<feature type="domain" description="VTT" evidence="7">
    <location>
        <begin position="66"/>
        <end position="181"/>
    </location>
</feature>
<evidence type="ECO:0000256" key="2">
    <source>
        <dbReference type="ARBA" id="ARBA00022475"/>
    </source>
</evidence>
<dbReference type="AlphaFoldDB" id="A0A2Z4Y0B3"/>
<evidence type="ECO:0000313" key="10">
    <source>
        <dbReference type="Proteomes" id="UP000251120"/>
    </source>
</evidence>
<evidence type="ECO:0000313" key="8">
    <source>
        <dbReference type="EMBL" id="AXA34133.1"/>
    </source>
</evidence>
<comment type="similarity">
    <text evidence="6">Belongs to the TVP38/TMEM64 family.</text>
</comment>
<keyword evidence="3 6" id="KW-0812">Transmembrane</keyword>
<protein>
    <recommendedName>
        <fullName evidence="6">TVP38/TMEM64 family membrane protein</fullName>
    </recommendedName>
</protein>
<evidence type="ECO:0000313" key="9">
    <source>
        <dbReference type="EMBL" id="QIW12375.1"/>
    </source>
</evidence>
<dbReference type="InterPro" id="IPR032816">
    <property type="entry name" value="VTT_dom"/>
</dbReference>